<evidence type="ECO:0000313" key="1">
    <source>
        <dbReference type="EMBL" id="PAP99375.1"/>
    </source>
</evidence>
<dbReference type="AlphaFoldDB" id="A0AB36R4N0"/>
<gene>
    <name evidence="1" type="ORF">CIT25_25790</name>
</gene>
<proteinExistence type="predicted"/>
<reference evidence="2" key="1">
    <citation type="submission" date="2017-08" db="EMBL/GenBank/DDBJ databases">
        <title>Mesorhizobium wenxinae sp. nov., a novel rhizobial species isolated from root nodules of chickpea (Cicer arietinum L.).</title>
        <authorList>
            <person name="Zhang J."/>
        </authorList>
    </citation>
    <scope>NUCLEOTIDE SEQUENCE [LARGE SCALE GENOMIC DNA]</scope>
    <source>
        <strain evidence="2">USDA 3392</strain>
    </source>
</reference>
<name>A0AB36R4N0_9HYPH</name>
<accession>A0AB36R4N0</accession>
<sequence length="193" mass="21249">MDASSFPAPGEPSLAEIRHATERFRNVNVALAEGYIRDPANMCETAEMTGQPQKLGAMGLHYFRPDMLGITAPPNPRVDGTGTHTDFGKPAVLVYEPQADGSLELIAVENLVFAKAWKEAGHDAPPSFYGVPWDTMIDDPTTPADEAHNFEPHHDRHVWLYRENPNGIFAQFNPRVTCEHHNSGASHQHASGQ</sequence>
<keyword evidence="2" id="KW-1185">Reference proteome</keyword>
<dbReference type="Proteomes" id="UP000216215">
    <property type="component" value="Unassembled WGS sequence"/>
</dbReference>
<dbReference type="EMBL" id="NPKI01000033">
    <property type="protein sequence ID" value="PAP99375.1"/>
    <property type="molecule type" value="Genomic_DNA"/>
</dbReference>
<protein>
    <submittedName>
        <fullName evidence="1">Uncharacterized protein</fullName>
    </submittedName>
</protein>
<organism evidence="1 2">
    <name type="scientific">Mesorhizobium mediterraneum</name>
    <dbReference type="NCBI Taxonomy" id="43617"/>
    <lineage>
        <taxon>Bacteria</taxon>
        <taxon>Pseudomonadati</taxon>
        <taxon>Pseudomonadota</taxon>
        <taxon>Alphaproteobacteria</taxon>
        <taxon>Hyphomicrobiales</taxon>
        <taxon>Phyllobacteriaceae</taxon>
        <taxon>Mesorhizobium</taxon>
    </lineage>
</organism>
<comment type="caution">
    <text evidence="1">The sequence shown here is derived from an EMBL/GenBank/DDBJ whole genome shotgun (WGS) entry which is preliminary data.</text>
</comment>
<evidence type="ECO:0000313" key="2">
    <source>
        <dbReference type="Proteomes" id="UP000216215"/>
    </source>
</evidence>